<organism evidence="3 4">
    <name type="scientific">Diaporthe australafricana</name>
    <dbReference type="NCBI Taxonomy" id="127596"/>
    <lineage>
        <taxon>Eukaryota</taxon>
        <taxon>Fungi</taxon>
        <taxon>Dikarya</taxon>
        <taxon>Ascomycota</taxon>
        <taxon>Pezizomycotina</taxon>
        <taxon>Sordariomycetes</taxon>
        <taxon>Sordariomycetidae</taxon>
        <taxon>Diaporthales</taxon>
        <taxon>Diaporthaceae</taxon>
        <taxon>Diaporthe</taxon>
    </lineage>
</organism>
<keyword evidence="1" id="KW-0560">Oxidoreductase</keyword>
<proteinExistence type="predicted"/>
<gene>
    <name evidence="3" type="ORF">Daus18300_006850</name>
</gene>
<dbReference type="InterPro" id="IPR023210">
    <property type="entry name" value="NADP_OxRdtase_dom"/>
</dbReference>
<dbReference type="PIRSF" id="PIRSF000097">
    <property type="entry name" value="AKR"/>
    <property type="match status" value="1"/>
</dbReference>
<reference evidence="3 4" key="1">
    <citation type="journal article" date="2024" name="IMA Fungus">
        <title>IMA Genome - F19 : A genome assembly and annotation guide to empower mycologists, including annotated draft genome sequences of Ceratocystis pirilliformis, Diaporthe australafricana, Fusarium ophioides, Paecilomyces lecythidis, and Sporothrix stenoceras.</title>
        <authorList>
            <person name="Aylward J."/>
            <person name="Wilson A.M."/>
            <person name="Visagie C.M."/>
            <person name="Spraker J."/>
            <person name="Barnes I."/>
            <person name="Buitendag C."/>
            <person name="Ceriani C."/>
            <person name="Del Mar Angel L."/>
            <person name="du Plessis D."/>
            <person name="Fuchs T."/>
            <person name="Gasser K."/>
            <person name="Kramer D."/>
            <person name="Li W."/>
            <person name="Munsamy K."/>
            <person name="Piso A."/>
            <person name="Price J.L."/>
            <person name="Sonnekus B."/>
            <person name="Thomas C."/>
            <person name="van der Nest A."/>
            <person name="van Dijk A."/>
            <person name="van Heerden A."/>
            <person name="van Vuuren N."/>
            <person name="Yilmaz N."/>
            <person name="Duong T.A."/>
            <person name="van der Merwe N.A."/>
            <person name="Wingfield M.J."/>
            <person name="Wingfield B.D."/>
        </authorList>
    </citation>
    <scope>NUCLEOTIDE SEQUENCE [LARGE SCALE GENOMIC DNA]</scope>
    <source>
        <strain evidence="3 4">CMW 18300</strain>
    </source>
</reference>
<name>A0ABR3WRZ7_9PEZI</name>
<protein>
    <recommendedName>
        <fullName evidence="2">NADP-dependent oxidoreductase domain-containing protein</fullName>
    </recommendedName>
</protein>
<evidence type="ECO:0000313" key="3">
    <source>
        <dbReference type="EMBL" id="KAL1866186.1"/>
    </source>
</evidence>
<keyword evidence="4" id="KW-1185">Reference proteome</keyword>
<evidence type="ECO:0000256" key="1">
    <source>
        <dbReference type="ARBA" id="ARBA00023002"/>
    </source>
</evidence>
<dbReference type="PROSITE" id="PS00798">
    <property type="entry name" value="ALDOKETO_REDUCTASE_1"/>
    <property type="match status" value="1"/>
</dbReference>
<sequence>MTPPTHFTLNTGAKIPAVGLGTWQSKPGEVRKAVAFALKDGYRHIDAALIYGNENEVGLGIKDSGVPREEIFLTSKLWNTHHPNVKEGLQKTLDALGLIHWPVRLVPNESSELLPVNPDGTRSIDRSWDQSETWRQMEEVYKSGKVKAIGVANWSIPYLEELRKTWTVVPSVNQVELHPFLPQHQLREYCDKLGILLEAYSPLGSTGAPIMSDSDVQQIADKNGVSAATILISYHVNKGVVVLPESVTEMRISSNRGVISLSKEDLAVLDSLASNGKAKRINTPLWGFDLGFTDWYSPVKSK</sequence>
<comment type="caution">
    <text evidence="3">The sequence shown here is derived from an EMBL/GenBank/DDBJ whole genome shotgun (WGS) entry which is preliminary data.</text>
</comment>
<dbReference type="InterPro" id="IPR018170">
    <property type="entry name" value="Aldo/ket_reductase_CS"/>
</dbReference>
<dbReference type="PRINTS" id="PR00069">
    <property type="entry name" value="ALDKETRDTASE"/>
</dbReference>
<dbReference type="SUPFAM" id="SSF51430">
    <property type="entry name" value="NAD(P)-linked oxidoreductase"/>
    <property type="match status" value="1"/>
</dbReference>
<feature type="domain" description="NADP-dependent oxidoreductase" evidence="2">
    <location>
        <begin position="18"/>
        <end position="272"/>
    </location>
</feature>
<dbReference type="PANTHER" id="PTHR11732">
    <property type="entry name" value="ALDO/KETO REDUCTASE"/>
    <property type="match status" value="1"/>
</dbReference>
<dbReference type="InterPro" id="IPR036812">
    <property type="entry name" value="NAD(P)_OxRdtase_dom_sf"/>
</dbReference>
<dbReference type="Gene3D" id="3.20.20.100">
    <property type="entry name" value="NADP-dependent oxidoreductase domain"/>
    <property type="match status" value="1"/>
</dbReference>
<dbReference type="Proteomes" id="UP001583177">
    <property type="component" value="Unassembled WGS sequence"/>
</dbReference>
<evidence type="ECO:0000259" key="2">
    <source>
        <dbReference type="Pfam" id="PF00248"/>
    </source>
</evidence>
<accession>A0ABR3WRZ7</accession>
<evidence type="ECO:0000313" key="4">
    <source>
        <dbReference type="Proteomes" id="UP001583177"/>
    </source>
</evidence>
<dbReference type="EMBL" id="JAWRVE010000057">
    <property type="protein sequence ID" value="KAL1866186.1"/>
    <property type="molecule type" value="Genomic_DNA"/>
</dbReference>
<dbReference type="Pfam" id="PF00248">
    <property type="entry name" value="Aldo_ket_red"/>
    <property type="match status" value="1"/>
</dbReference>
<dbReference type="InterPro" id="IPR020471">
    <property type="entry name" value="AKR"/>
</dbReference>